<name>A0A934SV40_9BURK</name>
<gene>
    <name evidence="1" type="ORF">JJB74_22275</name>
</gene>
<reference evidence="1" key="1">
    <citation type="submission" date="2021-01" db="EMBL/GenBank/DDBJ databases">
        <title>Genome sequence of strain Noviherbaspirillum sp. DKR-6.</title>
        <authorList>
            <person name="Chaudhary D.K."/>
        </authorList>
    </citation>
    <scope>NUCLEOTIDE SEQUENCE</scope>
    <source>
        <strain evidence="1">DKR-6</strain>
    </source>
</reference>
<evidence type="ECO:0000313" key="2">
    <source>
        <dbReference type="Proteomes" id="UP000622890"/>
    </source>
</evidence>
<keyword evidence="2" id="KW-1185">Reference proteome</keyword>
<proteinExistence type="predicted"/>
<dbReference type="RefSeq" id="WP_200595572.1">
    <property type="nucleotide sequence ID" value="NZ_JAEPBG010000011.1"/>
</dbReference>
<dbReference type="Proteomes" id="UP000622890">
    <property type="component" value="Unassembled WGS sequence"/>
</dbReference>
<evidence type="ECO:0000313" key="1">
    <source>
        <dbReference type="EMBL" id="MBK4737356.1"/>
    </source>
</evidence>
<dbReference type="AlphaFoldDB" id="A0A934SV40"/>
<accession>A0A934SV40</accession>
<sequence length="278" mass="32056">MNKLVLPQVHASRSPQFILFEQEFENLNAFYWVHRAATALMLKHAPNHDRINQFIPAPEAQHLDISSNELIGLSNKVQLTARYSMLVQVVTFYEVYIGDFLFDLMKARWPATTQVSIKIRPSDLPDTNLETYIQTATINAQIKSVVDESYQKREARIRKLLTENKYDEPLQSPQRSKLVTAACEIRNCIVHAGGKVDQRAVETLTDLIPTLQLGDQLMLEEPLMWQLLGAIRDSARALDYVVRKPVAEKFERRAAKNKRYYAARKLRNLELAKKHKKL</sequence>
<organism evidence="1 2">
    <name type="scientific">Noviherbaspirillum pedocola</name>
    <dbReference type="NCBI Taxonomy" id="2801341"/>
    <lineage>
        <taxon>Bacteria</taxon>
        <taxon>Pseudomonadati</taxon>
        <taxon>Pseudomonadota</taxon>
        <taxon>Betaproteobacteria</taxon>
        <taxon>Burkholderiales</taxon>
        <taxon>Oxalobacteraceae</taxon>
        <taxon>Noviherbaspirillum</taxon>
    </lineage>
</organism>
<protein>
    <submittedName>
        <fullName evidence="1">Uncharacterized protein</fullName>
    </submittedName>
</protein>
<comment type="caution">
    <text evidence="1">The sequence shown here is derived from an EMBL/GenBank/DDBJ whole genome shotgun (WGS) entry which is preliminary data.</text>
</comment>
<dbReference type="EMBL" id="JAEPBG010000011">
    <property type="protein sequence ID" value="MBK4737356.1"/>
    <property type="molecule type" value="Genomic_DNA"/>
</dbReference>